<accession>A0A9D4T2G6</accession>
<comment type="caution">
    <text evidence="1">The sequence shown here is derived from an EMBL/GenBank/DDBJ whole genome shotgun (WGS) entry which is preliminary data.</text>
</comment>
<reference evidence="1" key="2">
    <citation type="submission" date="2021-09" db="EMBL/GenBank/DDBJ databases">
        <authorList>
            <person name="Jia N."/>
            <person name="Wang J."/>
            <person name="Shi W."/>
            <person name="Du L."/>
            <person name="Sun Y."/>
            <person name="Zhan W."/>
            <person name="Jiang J."/>
            <person name="Wang Q."/>
            <person name="Zhang B."/>
            <person name="Ji P."/>
            <person name="Sakyi L.B."/>
            <person name="Cui X."/>
            <person name="Yuan T."/>
            <person name="Jiang B."/>
            <person name="Yang W."/>
            <person name="Lam T.T.-Y."/>
            <person name="Chang Q."/>
            <person name="Ding S."/>
            <person name="Wang X."/>
            <person name="Zhu J."/>
            <person name="Ruan X."/>
            <person name="Zhao L."/>
            <person name="Wei J."/>
            <person name="Que T."/>
            <person name="Du C."/>
            <person name="Cheng J."/>
            <person name="Dai P."/>
            <person name="Han X."/>
            <person name="Huang E."/>
            <person name="Gao Y."/>
            <person name="Liu J."/>
            <person name="Shao H."/>
            <person name="Ye R."/>
            <person name="Li L."/>
            <person name="Wei W."/>
            <person name="Wang X."/>
            <person name="Wang C."/>
            <person name="Huo Q."/>
            <person name="Li W."/>
            <person name="Guo W."/>
            <person name="Chen H."/>
            <person name="Chen S."/>
            <person name="Zhou L."/>
            <person name="Zhou L."/>
            <person name="Ni X."/>
            <person name="Tian J."/>
            <person name="Zhou Y."/>
            <person name="Sheng Y."/>
            <person name="Liu T."/>
            <person name="Pan Y."/>
            <person name="Xia L."/>
            <person name="Li J."/>
            <person name="Zhao F."/>
            <person name="Cao W."/>
        </authorList>
    </citation>
    <scope>NUCLEOTIDE SEQUENCE</scope>
    <source>
        <strain evidence="1">Rsan-2018</strain>
        <tissue evidence="1">Larvae</tissue>
    </source>
</reference>
<dbReference type="Proteomes" id="UP000821837">
    <property type="component" value="Unassembled WGS sequence"/>
</dbReference>
<evidence type="ECO:0000313" key="2">
    <source>
        <dbReference type="Proteomes" id="UP000821837"/>
    </source>
</evidence>
<proteinExistence type="predicted"/>
<gene>
    <name evidence="1" type="ORF">HPB52_002626</name>
</gene>
<keyword evidence="2" id="KW-1185">Reference proteome</keyword>
<reference evidence="1" key="1">
    <citation type="journal article" date="2020" name="Cell">
        <title>Large-Scale Comparative Analyses of Tick Genomes Elucidate Their Genetic Diversity and Vector Capacities.</title>
        <authorList>
            <consortium name="Tick Genome and Microbiome Consortium (TIGMIC)"/>
            <person name="Jia N."/>
            <person name="Wang J."/>
            <person name="Shi W."/>
            <person name="Du L."/>
            <person name="Sun Y."/>
            <person name="Zhan W."/>
            <person name="Jiang J.F."/>
            <person name="Wang Q."/>
            <person name="Zhang B."/>
            <person name="Ji P."/>
            <person name="Bell-Sakyi L."/>
            <person name="Cui X.M."/>
            <person name="Yuan T.T."/>
            <person name="Jiang B.G."/>
            <person name="Yang W.F."/>
            <person name="Lam T.T."/>
            <person name="Chang Q.C."/>
            <person name="Ding S.J."/>
            <person name="Wang X.J."/>
            <person name="Zhu J.G."/>
            <person name="Ruan X.D."/>
            <person name="Zhao L."/>
            <person name="Wei J.T."/>
            <person name="Ye R.Z."/>
            <person name="Que T.C."/>
            <person name="Du C.H."/>
            <person name="Zhou Y.H."/>
            <person name="Cheng J.X."/>
            <person name="Dai P.F."/>
            <person name="Guo W.B."/>
            <person name="Han X.H."/>
            <person name="Huang E.J."/>
            <person name="Li L.F."/>
            <person name="Wei W."/>
            <person name="Gao Y.C."/>
            <person name="Liu J.Z."/>
            <person name="Shao H.Z."/>
            <person name="Wang X."/>
            <person name="Wang C.C."/>
            <person name="Yang T.C."/>
            <person name="Huo Q.B."/>
            <person name="Li W."/>
            <person name="Chen H.Y."/>
            <person name="Chen S.E."/>
            <person name="Zhou L.G."/>
            <person name="Ni X.B."/>
            <person name="Tian J.H."/>
            <person name="Sheng Y."/>
            <person name="Liu T."/>
            <person name="Pan Y.S."/>
            <person name="Xia L.Y."/>
            <person name="Li J."/>
            <person name="Zhao F."/>
            <person name="Cao W.C."/>
        </authorList>
    </citation>
    <scope>NUCLEOTIDE SEQUENCE</scope>
    <source>
        <strain evidence="1">Rsan-2018</strain>
    </source>
</reference>
<evidence type="ECO:0000313" key="1">
    <source>
        <dbReference type="EMBL" id="KAH7967817.1"/>
    </source>
</evidence>
<sequence>MPLGGIYRFRRAAEQLPPPVCGELKPGRQIQVSAQGLDVEPKPSSQVASRAKKKAEQQMTKLVQMVKKNKPEYTEQEIRVRLNDLRPSQGSFSSMTFRDIVVLMLGLPEEKR</sequence>
<organism evidence="1 2">
    <name type="scientific">Rhipicephalus sanguineus</name>
    <name type="common">Brown dog tick</name>
    <name type="synonym">Ixodes sanguineus</name>
    <dbReference type="NCBI Taxonomy" id="34632"/>
    <lineage>
        <taxon>Eukaryota</taxon>
        <taxon>Metazoa</taxon>
        <taxon>Ecdysozoa</taxon>
        <taxon>Arthropoda</taxon>
        <taxon>Chelicerata</taxon>
        <taxon>Arachnida</taxon>
        <taxon>Acari</taxon>
        <taxon>Parasitiformes</taxon>
        <taxon>Ixodida</taxon>
        <taxon>Ixodoidea</taxon>
        <taxon>Ixodidae</taxon>
        <taxon>Rhipicephalinae</taxon>
        <taxon>Rhipicephalus</taxon>
        <taxon>Rhipicephalus</taxon>
    </lineage>
</organism>
<dbReference type="AlphaFoldDB" id="A0A9D4T2G6"/>
<dbReference type="EMBL" id="JABSTV010001248">
    <property type="protein sequence ID" value="KAH7967817.1"/>
    <property type="molecule type" value="Genomic_DNA"/>
</dbReference>
<name>A0A9D4T2G6_RHISA</name>
<protein>
    <submittedName>
        <fullName evidence="1">Uncharacterized protein</fullName>
    </submittedName>
</protein>